<dbReference type="Pfam" id="PF02502">
    <property type="entry name" value="LacAB_rpiB"/>
    <property type="match status" value="1"/>
</dbReference>
<dbReference type="InterPro" id="IPR004785">
    <property type="entry name" value="RpiB"/>
</dbReference>
<protein>
    <submittedName>
        <fullName evidence="4">Ribose-5-phosphate isomerase</fullName>
        <ecNumber evidence="4">5.3.1.6</ecNumber>
    </submittedName>
</protein>
<dbReference type="HOGENOM" id="CLU_091396_4_1_5"/>
<name>Q07U54_RHOP5</name>
<evidence type="ECO:0000256" key="2">
    <source>
        <dbReference type="ARBA" id="ARBA00023235"/>
    </source>
</evidence>
<proteinExistence type="inferred from homology"/>
<dbReference type="Gene3D" id="3.40.1400.10">
    <property type="entry name" value="Sugar-phosphate isomerase, RpiB/LacA/LacB"/>
    <property type="match status" value="1"/>
</dbReference>
<dbReference type="NCBIfam" id="NF004051">
    <property type="entry name" value="PRK05571.1"/>
    <property type="match status" value="1"/>
</dbReference>
<feature type="active site" description="Proton donor" evidence="3">
    <location>
        <position position="69"/>
    </location>
</feature>
<dbReference type="GO" id="GO:0004751">
    <property type="term" value="F:ribose-5-phosphate isomerase activity"/>
    <property type="evidence" value="ECO:0007669"/>
    <property type="project" value="UniProtKB-EC"/>
</dbReference>
<organism evidence="4">
    <name type="scientific">Rhodopseudomonas palustris (strain BisA53)</name>
    <dbReference type="NCBI Taxonomy" id="316055"/>
    <lineage>
        <taxon>Bacteria</taxon>
        <taxon>Pseudomonadati</taxon>
        <taxon>Pseudomonadota</taxon>
        <taxon>Alphaproteobacteria</taxon>
        <taxon>Hyphomicrobiales</taxon>
        <taxon>Nitrobacteraceae</taxon>
        <taxon>Rhodopseudomonas</taxon>
    </lineage>
</organism>
<dbReference type="EC" id="5.3.1.6" evidence="4"/>
<dbReference type="InterPro" id="IPR036569">
    <property type="entry name" value="RpiB_LacA_LacB_sf"/>
</dbReference>
<dbReference type="NCBIfam" id="TIGR01120">
    <property type="entry name" value="rpiB"/>
    <property type="match status" value="1"/>
</dbReference>
<evidence type="ECO:0000256" key="1">
    <source>
        <dbReference type="ARBA" id="ARBA00008754"/>
    </source>
</evidence>
<comment type="similarity">
    <text evidence="1">Belongs to the LacAB/RpiB family.</text>
</comment>
<reference evidence="4" key="1">
    <citation type="submission" date="2006-09" db="EMBL/GenBank/DDBJ databases">
        <title>Complete sequence of Rhodopseudomonas palustris BisA53.</title>
        <authorList>
            <consortium name="US DOE Joint Genome Institute"/>
            <person name="Copeland A."/>
            <person name="Lucas S."/>
            <person name="Lapidus A."/>
            <person name="Barry K."/>
            <person name="Detter J.C."/>
            <person name="Glavina del Rio T."/>
            <person name="Hammon N."/>
            <person name="Israni S."/>
            <person name="Dalin E."/>
            <person name="Tice H."/>
            <person name="Pitluck S."/>
            <person name="Chain P."/>
            <person name="Malfatti S."/>
            <person name="Shin M."/>
            <person name="Vergez L."/>
            <person name="Schmutz J."/>
            <person name="Larimer F."/>
            <person name="Land M."/>
            <person name="Hauser L."/>
            <person name="Pelletier D.A."/>
            <person name="Kyrpides N."/>
            <person name="Kim E."/>
            <person name="Harwood C.S."/>
            <person name="Oda Y."/>
            <person name="Richardson P."/>
        </authorList>
    </citation>
    <scope>NUCLEOTIDE SEQUENCE [LARGE SCALE GENOMIC DNA]</scope>
    <source>
        <strain evidence="4">BisA53</strain>
    </source>
</reference>
<dbReference type="eggNOG" id="COG0698">
    <property type="taxonomic scope" value="Bacteria"/>
</dbReference>
<feature type="active site" description="Proton acceptor" evidence="3">
    <location>
        <position position="36"/>
    </location>
</feature>
<evidence type="ECO:0000313" key="4">
    <source>
        <dbReference type="EMBL" id="ABJ04530.1"/>
    </source>
</evidence>
<dbReference type="PANTHER" id="PTHR30345:SF0">
    <property type="entry name" value="DNA DAMAGE-REPAIR_TOLERATION PROTEIN DRT102"/>
    <property type="match status" value="1"/>
</dbReference>
<evidence type="ECO:0000256" key="3">
    <source>
        <dbReference type="PIRSR" id="PIRSR005384-1"/>
    </source>
</evidence>
<dbReference type="SUPFAM" id="SSF89623">
    <property type="entry name" value="Ribose/Galactose isomerase RpiB/AlsB"/>
    <property type="match status" value="1"/>
</dbReference>
<dbReference type="KEGG" id="rpe:RPE_0572"/>
<dbReference type="GO" id="GO:0009052">
    <property type="term" value="P:pentose-phosphate shunt, non-oxidative branch"/>
    <property type="evidence" value="ECO:0007669"/>
    <property type="project" value="TreeGrafter"/>
</dbReference>
<keyword evidence="2 4" id="KW-0413">Isomerase</keyword>
<dbReference type="NCBIfam" id="TIGR00689">
    <property type="entry name" value="rpiB_lacA_lacB"/>
    <property type="match status" value="1"/>
</dbReference>
<dbReference type="EMBL" id="CP000463">
    <property type="protein sequence ID" value="ABJ04530.1"/>
    <property type="molecule type" value="Genomic_DNA"/>
</dbReference>
<dbReference type="InterPro" id="IPR003500">
    <property type="entry name" value="RpiB_LacA_LacB"/>
</dbReference>
<sequence length="120" mass="12787">MDFGVAAGERGDYPTYASRVGQAVASNEGSFGFLFCGSGVGISIAANKVPGVRCVVCSEPYSALMARRHNNANILALGQRVVGVELALLIVDTFLNAEFEEGRHQRRLAMISAIERGEPL</sequence>
<dbReference type="STRING" id="316055.RPE_0572"/>
<dbReference type="PANTHER" id="PTHR30345">
    <property type="entry name" value="RIBOSE-5-PHOSPHATE ISOMERASE B"/>
    <property type="match status" value="1"/>
</dbReference>
<dbReference type="AlphaFoldDB" id="Q07U54"/>
<accession>Q07U54</accession>
<gene>
    <name evidence="4" type="ordered locus">RPE_0572</name>
</gene>
<dbReference type="PIRSF" id="PIRSF005384">
    <property type="entry name" value="RpiB_LacA_B"/>
    <property type="match status" value="1"/>
</dbReference>
<dbReference type="GO" id="GO:0019316">
    <property type="term" value="P:D-allose catabolic process"/>
    <property type="evidence" value="ECO:0007669"/>
    <property type="project" value="TreeGrafter"/>
</dbReference>